<keyword evidence="1" id="KW-0732">Signal</keyword>
<evidence type="ECO:0000256" key="1">
    <source>
        <dbReference type="SAM" id="SignalP"/>
    </source>
</evidence>
<evidence type="ECO:0000313" key="2">
    <source>
        <dbReference type="EMBL" id="PVU91386.1"/>
    </source>
</evidence>
<evidence type="ECO:0008006" key="4">
    <source>
        <dbReference type="Google" id="ProtNLM"/>
    </source>
</evidence>
<evidence type="ECO:0000313" key="3">
    <source>
        <dbReference type="Proteomes" id="UP000245383"/>
    </source>
</evidence>
<feature type="signal peptide" evidence="1">
    <location>
        <begin position="1"/>
        <end position="24"/>
    </location>
</feature>
<dbReference type="AlphaFoldDB" id="A0A2T9YGB3"/>
<feature type="chain" id="PRO_5015712186" description="Tenascin-X" evidence="1">
    <location>
        <begin position="25"/>
        <end position="493"/>
    </location>
</feature>
<gene>
    <name evidence="2" type="ORF">BB561_004414</name>
</gene>
<keyword evidence="3" id="KW-1185">Reference proteome</keyword>
<accession>A0A2T9YGB3</accession>
<dbReference type="Proteomes" id="UP000245383">
    <property type="component" value="Unassembled WGS sequence"/>
</dbReference>
<name>A0A2T9YGB3_9FUNG</name>
<reference evidence="2 3" key="1">
    <citation type="journal article" date="2018" name="MBio">
        <title>Comparative Genomics Reveals the Core Gene Toolbox for the Fungus-Insect Symbiosis.</title>
        <authorList>
            <person name="Wang Y."/>
            <person name="Stata M."/>
            <person name="Wang W."/>
            <person name="Stajich J.E."/>
            <person name="White M.M."/>
            <person name="Moncalvo J.M."/>
        </authorList>
    </citation>
    <scope>NUCLEOTIDE SEQUENCE [LARGE SCALE GENOMIC DNA]</scope>
    <source>
        <strain evidence="2 3">SWE-8-4</strain>
    </source>
</reference>
<proteinExistence type="predicted"/>
<comment type="caution">
    <text evidence="2">The sequence shown here is derived from an EMBL/GenBank/DDBJ whole genome shotgun (WGS) entry which is preliminary data.</text>
</comment>
<dbReference type="STRING" id="133385.A0A2T9YGB3"/>
<protein>
    <recommendedName>
        <fullName evidence="4">Tenascin-X</fullName>
    </recommendedName>
</protein>
<sequence>MIFHKSLLSACFLAHALLQTSVYADEPRTKVEAYDAPAVTHSANGAVTVCDKNGCVTTLDKNKDYNSKYLDKNDEKDKYKQRCKNGEQKCISGKNGFEECVNGKIVFKGCNSRQKCVALNGYKALCAARNDVPKCKKGYRECNKEKNGYDECVDGKLKFTQCKINQLCAVSFWNAARCTFNKKYVCEKGYQKCNNEQTGYDECVKGKLRFNKCKKDQKCFALNGYKALCADINKPVCTEGTTRCATVTSGSEICVGGKWILRKCNGNEDCKITEGNIAKCVTNVPAPSCKNGDQKCNSEQTGYDECVDGKLTFKPCGSNQKCYALNGPRVLCGGSNIVSECKDGATRCASEGVDSETCSYGKWVRRKCSGNEKCKINKNNVAECTKIDNPVPACDKGYQKCNKEQTGYNECVNGKLEFKPCGSNQFCVALNGNIAGCAAGNNVPTCDKGYQKCNSEQTGYDECVNGKLEFKSCGPNAKCFALNGNVAGCGAVL</sequence>
<organism evidence="2 3">
    <name type="scientific">Smittium simulii</name>
    <dbReference type="NCBI Taxonomy" id="133385"/>
    <lineage>
        <taxon>Eukaryota</taxon>
        <taxon>Fungi</taxon>
        <taxon>Fungi incertae sedis</taxon>
        <taxon>Zoopagomycota</taxon>
        <taxon>Kickxellomycotina</taxon>
        <taxon>Harpellomycetes</taxon>
        <taxon>Harpellales</taxon>
        <taxon>Legeriomycetaceae</taxon>
        <taxon>Smittium</taxon>
    </lineage>
</organism>
<dbReference type="EMBL" id="MBFR01000204">
    <property type="protein sequence ID" value="PVU91386.1"/>
    <property type="molecule type" value="Genomic_DNA"/>
</dbReference>